<dbReference type="PROSITE" id="PS50011">
    <property type="entry name" value="PROTEIN_KINASE_DOM"/>
    <property type="match status" value="1"/>
</dbReference>
<accession>W9C6E3</accession>
<sequence length="222" mass="25392">MRRGSSRSRESIPLDCSTSEAIRSTELSNSDNRDALKREKAIYERLGNYRGIIHCFKASDDGIELAFAKQGDLKWYIKKNIEPHQSLKTEWILSLIDTLSYIHSRRVFVDEIALRNILVSDEKLTVADFGQSMLLSMGADVDTICEQDLTAKIEILHLGWVIYSIAVWRVHDYYFFNPSKQPSQDLSSLEGLFCGTIIQKCWSEQYVSMGALDKDARDLLTK</sequence>
<dbReference type="Proteomes" id="UP000019487">
    <property type="component" value="Unassembled WGS sequence"/>
</dbReference>
<dbReference type="EMBL" id="AYSA01000625">
    <property type="protein sequence ID" value="ESZ90474.1"/>
    <property type="molecule type" value="Genomic_DNA"/>
</dbReference>
<dbReference type="Gene3D" id="1.10.510.10">
    <property type="entry name" value="Transferase(Phosphotransferase) domain 1"/>
    <property type="match status" value="1"/>
</dbReference>
<dbReference type="GO" id="GO:0004672">
    <property type="term" value="F:protein kinase activity"/>
    <property type="evidence" value="ECO:0007669"/>
    <property type="project" value="InterPro"/>
</dbReference>
<dbReference type="HOGENOM" id="CLU_000288_31_7_1"/>
<dbReference type="Pfam" id="PF00069">
    <property type="entry name" value="Pkinase"/>
    <property type="match status" value="1"/>
</dbReference>
<protein>
    <recommendedName>
        <fullName evidence="1">Protein kinase domain-containing protein</fullName>
    </recommendedName>
</protein>
<dbReference type="InterPro" id="IPR011009">
    <property type="entry name" value="Kinase-like_dom_sf"/>
</dbReference>
<dbReference type="GO" id="GO:0005524">
    <property type="term" value="F:ATP binding"/>
    <property type="evidence" value="ECO:0007669"/>
    <property type="project" value="InterPro"/>
</dbReference>
<gene>
    <name evidence="2" type="ORF">SBOR_9146</name>
</gene>
<dbReference type="InterPro" id="IPR000719">
    <property type="entry name" value="Prot_kinase_dom"/>
</dbReference>
<dbReference type="SUPFAM" id="SSF56112">
    <property type="entry name" value="Protein kinase-like (PK-like)"/>
    <property type="match status" value="1"/>
</dbReference>
<name>W9C6E3_SCLBF</name>
<organism evidence="2 3">
    <name type="scientific">Sclerotinia borealis (strain F-4128)</name>
    <dbReference type="NCBI Taxonomy" id="1432307"/>
    <lineage>
        <taxon>Eukaryota</taxon>
        <taxon>Fungi</taxon>
        <taxon>Dikarya</taxon>
        <taxon>Ascomycota</taxon>
        <taxon>Pezizomycotina</taxon>
        <taxon>Leotiomycetes</taxon>
        <taxon>Helotiales</taxon>
        <taxon>Sclerotiniaceae</taxon>
        <taxon>Sclerotinia</taxon>
    </lineage>
</organism>
<comment type="caution">
    <text evidence="2">The sequence shown here is derived from an EMBL/GenBank/DDBJ whole genome shotgun (WGS) entry which is preliminary data.</text>
</comment>
<dbReference type="AlphaFoldDB" id="W9C6E3"/>
<dbReference type="OrthoDB" id="1668230at2759"/>
<reference evidence="2 3" key="1">
    <citation type="journal article" date="2014" name="Genome Announc.">
        <title>Draft genome sequence of Sclerotinia borealis, a psychrophilic plant pathogenic fungus.</title>
        <authorList>
            <person name="Mardanov A.V."/>
            <person name="Beletsky A.V."/>
            <person name="Kadnikov V.V."/>
            <person name="Ignatov A.N."/>
            <person name="Ravin N.V."/>
        </authorList>
    </citation>
    <scope>NUCLEOTIDE SEQUENCE [LARGE SCALE GENOMIC DNA]</scope>
    <source>
        <strain evidence="3">F-4157</strain>
    </source>
</reference>
<feature type="domain" description="Protein kinase" evidence="1">
    <location>
        <begin position="1"/>
        <end position="222"/>
    </location>
</feature>
<evidence type="ECO:0000313" key="3">
    <source>
        <dbReference type="Proteomes" id="UP000019487"/>
    </source>
</evidence>
<evidence type="ECO:0000259" key="1">
    <source>
        <dbReference type="PROSITE" id="PS50011"/>
    </source>
</evidence>
<proteinExistence type="predicted"/>
<keyword evidence="3" id="KW-1185">Reference proteome</keyword>
<dbReference type="STRING" id="1432307.W9C6E3"/>
<evidence type="ECO:0000313" key="2">
    <source>
        <dbReference type="EMBL" id="ESZ90474.1"/>
    </source>
</evidence>